<dbReference type="NCBIfam" id="NF045758">
    <property type="entry name" value="YlxM"/>
    <property type="match status" value="1"/>
</dbReference>
<reference evidence="5" key="2">
    <citation type="journal article" date="2021" name="PeerJ">
        <title>Extensive microbial diversity within the chicken gut microbiome revealed by metagenomics and culture.</title>
        <authorList>
            <person name="Gilroy R."/>
            <person name="Ravi A."/>
            <person name="Getino M."/>
            <person name="Pursley I."/>
            <person name="Horton D.L."/>
            <person name="Alikhan N.F."/>
            <person name="Baker D."/>
            <person name="Gharbi K."/>
            <person name="Hall N."/>
            <person name="Watson M."/>
            <person name="Adriaenssens E.M."/>
            <person name="Foster-Nyarko E."/>
            <person name="Jarju S."/>
            <person name="Secka A."/>
            <person name="Antonio M."/>
            <person name="Oren A."/>
            <person name="Chaudhuri R.R."/>
            <person name="La Ragione R."/>
            <person name="Hildebrand F."/>
            <person name="Pallen M.J."/>
        </authorList>
    </citation>
    <scope>NUCLEOTIDE SEQUENCE</scope>
    <source>
        <strain evidence="5">CHK160-1198</strain>
    </source>
</reference>
<evidence type="ECO:0000256" key="1">
    <source>
        <dbReference type="ARBA" id="ARBA00008720"/>
    </source>
</evidence>
<evidence type="ECO:0000256" key="2">
    <source>
        <dbReference type="ARBA" id="ARBA00024764"/>
    </source>
</evidence>
<dbReference type="Proteomes" id="UP000824099">
    <property type="component" value="Unassembled WGS sequence"/>
</dbReference>
<protein>
    <recommendedName>
        <fullName evidence="3">UPF0122 protein IAB06_00530</fullName>
    </recommendedName>
</protein>
<dbReference type="AlphaFoldDB" id="A0A9D1SK68"/>
<sequence length="124" mass="14743">MLKENLDISQRMRIVGLYDLYGSLLTERQKKCMELYFYNDLSLSEVAEELEVTRQAIYDLLRRVEQILERYEKELKLLEHFKETDMLLSEAETRLKFHLNNNGDLKSLNKVLSILTELKSKGRV</sequence>
<evidence type="ECO:0000313" key="6">
    <source>
        <dbReference type="Proteomes" id="UP000824099"/>
    </source>
</evidence>
<keyword evidence="5" id="KW-0238">DNA-binding</keyword>
<dbReference type="InterPro" id="IPR013324">
    <property type="entry name" value="RNA_pol_sigma_r3/r4-like"/>
</dbReference>
<dbReference type="PANTHER" id="PTHR40083:SF1">
    <property type="entry name" value="UPF0122 PROTEIN YLXM"/>
    <property type="match status" value="1"/>
</dbReference>
<accession>A0A9D1SK68</accession>
<evidence type="ECO:0000256" key="4">
    <source>
        <dbReference type="SAM" id="Coils"/>
    </source>
</evidence>
<keyword evidence="4" id="KW-0175">Coiled coil</keyword>
<dbReference type="InterPro" id="IPR036388">
    <property type="entry name" value="WH-like_DNA-bd_sf"/>
</dbReference>
<dbReference type="InterPro" id="IPR007394">
    <property type="entry name" value="UPF0122"/>
</dbReference>
<evidence type="ECO:0000256" key="3">
    <source>
        <dbReference type="HAMAP-Rule" id="MF_00245"/>
    </source>
</evidence>
<comment type="function">
    <text evidence="2 3">Might take part in the signal recognition particle (SRP) pathway. This is inferred from the conservation of its genetic proximity to ftsY/ffh. May be a regulatory protein.</text>
</comment>
<gene>
    <name evidence="5" type="ORF">IAB06_00530</name>
</gene>
<dbReference type="GO" id="GO:0003677">
    <property type="term" value="F:DNA binding"/>
    <property type="evidence" value="ECO:0007669"/>
    <property type="project" value="UniProtKB-KW"/>
</dbReference>
<proteinExistence type="inferred from homology"/>
<dbReference type="InterPro" id="IPR054831">
    <property type="entry name" value="UPF0122_fam_protein"/>
</dbReference>
<dbReference type="Pfam" id="PF04297">
    <property type="entry name" value="UPF0122"/>
    <property type="match status" value="1"/>
</dbReference>
<dbReference type="EMBL" id="DVNI01000006">
    <property type="protein sequence ID" value="HIU63514.1"/>
    <property type="molecule type" value="Genomic_DNA"/>
</dbReference>
<evidence type="ECO:0000313" key="5">
    <source>
        <dbReference type="EMBL" id="HIU63514.1"/>
    </source>
</evidence>
<dbReference type="HAMAP" id="MF_00245">
    <property type="entry name" value="UPF0122"/>
    <property type="match status" value="1"/>
</dbReference>
<comment type="similarity">
    <text evidence="1 3">Belongs to the UPF0122 family.</text>
</comment>
<dbReference type="SUPFAM" id="SSF88659">
    <property type="entry name" value="Sigma3 and sigma4 domains of RNA polymerase sigma factors"/>
    <property type="match status" value="1"/>
</dbReference>
<dbReference type="PANTHER" id="PTHR40083">
    <property type="entry name" value="UPF0122 PROTEIN CBO2450/CLC_2298"/>
    <property type="match status" value="1"/>
</dbReference>
<comment type="caution">
    <text evidence="5">The sequence shown here is derived from an EMBL/GenBank/DDBJ whole genome shotgun (WGS) entry which is preliminary data.</text>
</comment>
<name>A0A9D1SK68_9FIRM</name>
<reference evidence="5" key="1">
    <citation type="submission" date="2020-10" db="EMBL/GenBank/DDBJ databases">
        <authorList>
            <person name="Gilroy R."/>
        </authorList>
    </citation>
    <scope>NUCLEOTIDE SEQUENCE</scope>
    <source>
        <strain evidence="5">CHK160-1198</strain>
    </source>
</reference>
<dbReference type="Gene3D" id="1.10.10.10">
    <property type="entry name" value="Winged helix-like DNA-binding domain superfamily/Winged helix DNA-binding domain"/>
    <property type="match status" value="1"/>
</dbReference>
<feature type="coiled-coil region" evidence="4">
    <location>
        <begin position="54"/>
        <end position="81"/>
    </location>
</feature>
<organism evidence="5 6">
    <name type="scientific">Candidatus Avacidaminococcus intestinavium</name>
    <dbReference type="NCBI Taxonomy" id="2840684"/>
    <lineage>
        <taxon>Bacteria</taxon>
        <taxon>Bacillati</taxon>
        <taxon>Bacillota</taxon>
        <taxon>Negativicutes</taxon>
        <taxon>Acidaminococcales</taxon>
        <taxon>Acidaminococcaceae</taxon>
        <taxon>Acidaminococcaceae incertae sedis</taxon>
        <taxon>Candidatus Avacidaminococcus</taxon>
    </lineage>
</organism>